<evidence type="ECO:0000256" key="1">
    <source>
        <dbReference type="PROSITE-ProRule" id="PRU00023"/>
    </source>
</evidence>
<feature type="compositionally biased region" description="Low complexity" evidence="2">
    <location>
        <begin position="207"/>
        <end position="222"/>
    </location>
</feature>
<feature type="region of interest" description="Disordered" evidence="2">
    <location>
        <begin position="394"/>
        <end position="416"/>
    </location>
</feature>
<feature type="compositionally biased region" description="Low complexity" evidence="2">
    <location>
        <begin position="1842"/>
        <end position="1857"/>
    </location>
</feature>
<dbReference type="InterPro" id="IPR035439">
    <property type="entry name" value="UPF0145_dom_sf"/>
</dbReference>
<feature type="region of interest" description="Disordered" evidence="2">
    <location>
        <begin position="1734"/>
        <end position="1766"/>
    </location>
</feature>
<feature type="compositionally biased region" description="Basic residues" evidence="2">
    <location>
        <begin position="1739"/>
        <end position="1749"/>
    </location>
</feature>
<dbReference type="Pfam" id="PF00023">
    <property type="entry name" value="Ank"/>
    <property type="match status" value="1"/>
</dbReference>
<evidence type="ECO:0000256" key="3">
    <source>
        <dbReference type="SAM" id="Phobius"/>
    </source>
</evidence>
<dbReference type="SUPFAM" id="SSF117782">
    <property type="entry name" value="YbjQ-like"/>
    <property type="match status" value="1"/>
</dbReference>
<sequence length="1986" mass="220111">MEEYNNIRDQATSHLDGETDEATPGRESQGERTPVYQYVSEEPGLLPTPNVETFITTQEMCQQRHIDAADNGAKGTGEDNIKESKFPATVEDVLLGPTETPDQAPQAARRNSLAVAHPQPLPRLSARAFSTRPDNPPRRQDSPKYELVPLYDSSHTASSVECAVDVVAVHEPGLDPMAAWRGRLYGPRYWCSKESLDDGVALPAKSRALSRRAASTTGRTSTPRNTKGSESPDLSSSNRQLEDDGKRGRPTGPSLRRMRGRSDPGVVGGSAVPTSRNISQGYHWLRDDGFLPSMFPRCRVFGFRYPHQDGVSTRCKLAARELLDHLRNNHRSNPVVFIAYGIGALVVQQAMATRRKSSQDASLFWTCLFLDAPPPAVTECVWGESGKAKATFPDAHAEQARPPGYRTSGASVSPNPNYTKKVNEIWTKFSRTREQSMSPLSWLYSDLDGDGHQQVHPAYCVPIALSPSSDNLSRLPGSDEGVLESICDRIKDDLALLFSSHRELGRFLPDLLPLLRRPYRPNERGRTPLHLAAAIPCTASVQFILADGGSDINAMDDQGQTALHSAILSAKERLDTPGIRDDDDDDDDDGSAAIRMEYESVIRLLITRGKINHSQRDYKHLPPLGLIGYCDKQFRWIRKTINTSRASMVSSERVIKEVPLALPSSLSTRGSSACYRIFTSMHEFYVVPVTTGPDDNDETVELVRERRSALEDISVGALLYNDSHSPWDMLDEVRSPELQTRPPACSWIHLPANNEQWVRDLFGRLGIIDESFNDISCQGIHAHNKFINPSCRTVAQTHTRRLNPLANMAPHLGSPLRVGMEPTRKHAVTLFMPFLTFEQDGNRKKLLGAIEDALGLRHASSSQNPQEELIHECVGSNQDPLHCRRTLEQFSYYLAGVSSNREKKQMMFRAAEDVLKKRLGRPPPSSDKLPVVMVDQLWVWILDDDTVITCYPDSWMPNSEYSFPYALHQHISEAARSEIRSPNDFVGTVLAQCVDFVGRDGPGGFTYASCLQREIARITSGWQQLDDFKKKSDKVRYNKDVEMMEKLICDLIQIADESNYIVDISRVLAELDMIQTLMDQQTMVIRACGRQLSPRKDQRQAQRVQPTSQPSSPVQPASPISPFHPRHLQMPDRLPTPTTRPVAEPLVQPAMPAAVSRALQVLEDNINTINNLRKHALNVRDGLNELLDLKQKQASAWQAKASNTRAKAAERRAEAAEKQQKTMVFFTLVTILFLPLSFMASVLGLDISTFPTNPKGDVTWTPSEIVRYFMISAVTIVVPLFYVFFLDQIHGFAKARFQTMAQLIPGPKAPADGSTLPTYDKGRIASRKRSSSKSTQYTDTDTDTGTPRSSIESPGFPMFDSLYEGSFTSTTANARPLRGRWSWPERATLRLPQFLRKTDDRRKRYTADSSTSSSLFSSRTSPSLYGEVKTKMNIWGKLGSVWRRRGSVKSGDGDDGDDGPTIWRTVDEEMGVGQATGNGGSLSELQELYRDAGLPRSRKDGSALSVVPPGVGLSVQLSVFSKVWTEENSDDTKMPRMMLDVLNILEDNMRLIDGLQKYAYDVKLGLNQLLDLKQKQANAWEARSAGRRAESAEKQQLVCCRPHLATSGSTDFKQTMMFFTMVAIIFLPLSFMASVLDLNITSFPKDLSGGGCGSERAMRFLHEALNDTVHASNRDVCVSKAARGDGRRSSENPGKLSPTGPGPDTEIQRNWAVKGQCILFEESVLPVQAPFQVAESKPPVRRPYKSRPRHSPDSPDSPDWSRCPPDILHSHFGAGTSTPPNFLKGEKIRHGFCISADPIFTGHDRPSRSRASSIPDLNPDHTSPWTHTQSHRGREKKKSKKMSSSSSSSSSSPKRPSQPADIPPSVSDLHCFTETSGVITSTTFDVPGYRVTKALGTVYGITVRSRNWAAGLGMFIKSIAGGELSWFTSLLYSCRNDAVARAVKETMDRGGNALVGLRFDQGELGGAFAHVCAYGTAVVVEKLAEG</sequence>
<dbReference type="PANTHER" id="PTHR47685">
    <property type="entry name" value="MAGNESIUM TRANSPORT PROTEIN CORA"/>
    <property type="match status" value="1"/>
</dbReference>
<feature type="compositionally biased region" description="Basic residues" evidence="2">
    <location>
        <begin position="1829"/>
        <end position="1841"/>
    </location>
</feature>
<keyword evidence="3" id="KW-1133">Transmembrane helix</keyword>
<dbReference type="Pfam" id="PF01906">
    <property type="entry name" value="YbjQ_1"/>
    <property type="match status" value="1"/>
</dbReference>
<protein>
    <submittedName>
        <fullName evidence="4">Uncharacterized protein</fullName>
    </submittedName>
</protein>
<feature type="region of interest" description="Disordered" evidence="2">
    <location>
        <begin position="1"/>
        <end position="34"/>
    </location>
</feature>
<evidence type="ECO:0000313" key="4">
    <source>
        <dbReference type="EMBL" id="KAJ2900734.1"/>
    </source>
</evidence>
<keyword evidence="5" id="KW-1185">Reference proteome</keyword>
<keyword evidence="3" id="KW-0472">Membrane</keyword>
<feature type="repeat" description="ANK" evidence="1">
    <location>
        <begin position="524"/>
        <end position="557"/>
    </location>
</feature>
<feature type="region of interest" description="Disordered" evidence="2">
    <location>
        <begin position="1311"/>
        <end position="1354"/>
    </location>
</feature>
<proteinExistence type="inferred from homology"/>
<organism evidence="4 5">
    <name type="scientific">Zalerion maritima</name>
    <dbReference type="NCBI Taxonomy" id="339359"/>
    <lineage>
        <taxon>Eukaryota</taxon>
        <taxon>Fungi</taxon>
        <taxon>Dikarya</taxon>
        <taxon>Ascomycota</taxon>
        <taxon>Pezizomycotina</taxon>
        <taxon>Sordariomycetes</taxon>
        <taxon>Lulworthiomycetidae</taxon>
        <taxon>Lulworthiales</taxon>
        <taxon>Lulworthiaceae</taxon>
        <taxon>Zalerion</taxon>
    </lineage>
</organism>
<gene>
    <name evidence="4" type="ORF">MKZ38_002270</name>
</gene>
<feature type="transmembrane region" description="Helical" evidence="3">
    <location>
        <begin position="1265"/>
        <end position="1286"/>
    </location>
</feature>
<feature type="region of interest" description="Disordered" evidence="2">
    <location>
        <begin position="1091"/>
        <end position="1143"/>
    </location>
</feature>
<dbReference type="InterPro" id="IPR036770">
    <property type="entry name" value="Ankyrin_rpt-contain_sf"/>
</dbReference>
<keyword evidence="3" id="KW-0812">Transmembrane</keyword>
<dbReference type="InterPro" id="IPR002110">
    <property type="entry name" value="Ankyrin_rpt"/>
</dbReference>
<dbReference type="InterPro" id="IPR050829">
    <property type="entry name" value="CorA_MIT"/>
</dbReference>
<feature type="compositionally biased region" description="Basic and acidic residues" evidence="2">
    <location>
        <begin position="135"/>
        <end position="144"/>
    </location>
</feature>
<dbReference type="Gene3D" id="3.30.110.70">
    <property type="entry name" value="Hypothetical protein apc22750. Chain B"/>
    <property type="match status" value="1"/>
</dbReference>
<feature type="compositionally biased region" description="Low complexity" evidence="2">
    <location>
        <begin position="1757"/>
        <end position="1766"/>
    </location>
</feature>
<dbReference type="EMBL" id="JAKWBI020000167">
    <property type="protein sequence ID" value="KAJ2900734.1"/>
    <property type="molecule type" value="Genomic_DNA"/>
</dbReference>
<dbReference type="PROSITE" id="PS50297">
    <property type="entry name" value="ANK_REP_REGION"/>
    <property type="match status" value="1"/>
</dbReference>
<dbReference type="PROSITE" id="PS50088">
    <property type="entry name" value="ANK_REPEAT"/>
    <property type="match status" value="1"/>
</dbReference>
<dbReference type="InterPro" id="IPR002765">
    <property type="entry name" value="UPF0145_YbjQ-like"/>
</dbReference>
<name>A0AAD5RQ36_9PEZI</name>
<evidence type="ECO:0000256" key="2">
    <source>
        <dbReference type="SAM" id="MobiDB-lite"/>
    </source>
</evidence>
<reference evidence="4" key="1">
    <citation type="submission" date="2022-07" db="EMBL/GenBank/DDBJ databases">
        <title>Draft genome sequence of Zalerion maritima ATCC 34329, a (micro)plastics degrading marine fungus.</title>
        <authorList>
            <person name="Paco A."/>
            <person name="Goncalves M.F.M."/>
            <person name="Rocha-Santos T.A.P."/>
            <person name="Alves A."/>
        </authorList>
    </citation>
    <scope>NUCLEOTIDE SEQUENCE</scope>
    <source>
        <strain evidence="4">ATCC 34329</strain>
    </source>
</reference>
<feature type="region of interest" description="Disordered" evidence="2">
    <location>
        <begin position="1799"/>
        <end position="1866"/>
    </location>
</feature>
<dbReference type="Gene3D" id="1.25.40.20">
    <property type="entry name" value="Ankyrin repeat-containing domain"/>
    <property type="match status" value="1"/>
</dbReference>
<dbReference type="HAMAP" id="MF_00338">
    <property type="entry name" value="UPF0145"/>
    <property type="match status" value="1"/>
</dbReference>
<feature type="compositionally biased region" description="Low complexity" evidence="2">
    <location>
        <begin position="1409"/>
        <end position="1420"/>
    </location>
</feature>
<comment type="caution">
    <text evidence="4">The sequence shown here is derived from an EMBL/GenBank/DDBJ whole genome shotgun (WGS) entry which is preliminary data.</text>
</comment>
<feature type="compositionally biased region" description="Low complexity" evidence="2">
    <location>
        <begin position="1332"/>
        <end position="1350"/>
    </location>
</feature>
<feature type="region of interest" description="Disordered" evidence="2">
    <location>
        <begin position="1400"/>
        <end position="1420"/>
    </location>
</feature>
<feature type="region of interest" description="Disordered" evidence="2">
    <location>
        <begin position="1680"/>
        <end position="1707"/>
    </location>
</feature>
<accession>A0AAD5RQ36</accession>
<dbReference type="PANTHER" id="PTHR47685:SF1">
    <property type="entry name" value="MAGNESIUM TRANSPORT PROTEIN CORA"/>
    <property type="match status" value="1"/>
</dbReference>
<dbReference type="Gene3D" id="1.20.58.340">
    <property type="entry name" value="Magnesium transport protein CorA, transmembrane region"/>
    <property type="match status" value="2"/>
</dbReference>
<keyword evidence="1" id="KW-0040">ANK repeat</keyword>
<dbReference type="SUPFAM" id="SSF48403">
    <property type="entry name" value="Ankyrin repeat"/>
    <property type="match status" value="1"/>
</dbReference>
<feature type="compositionally biased region" description="Polar residues" evidence="2">
    <location>
        <begin position="223"/>
        <end position="239"/>
    </location>
</feature>
<dbReference type="Proteomes" id="UP001201980">
    <property type="component" value="Unassembled WGS sequence"/>
</dbReference>
<feature type="region of interest" description="Disordered" evidence="2">
    <location>
        <begin position="96"/>
        <end position="145"/>
    </location>
</feature>
<evidence type="ECO:0000313" key="5">
    <source>
        <dbReference type="Proteomes" id="UP001201980"/>
    </source>
</evidence>
<feature type="region of interest" description="Disordered" evidence="2">
    <location>
        <begin position="207"/>
        <end position="274"/>
    </location>
</feature>
<feature type="compositionally biased region" description="Low complexity" evidence="2">
    <location>
        <begin position="1105"/>
        <end position="1121"/>
    </location>
</feature>
<feature type="transmembrane region" description="Helical" evidence="3">
    <location>
        <begin position="1222"/>
        <end position="1245"/>
    </location>
</feature>